<keyword evidence="2" id="KW-0614">Plasmid</keyword>
<proteinExistence type="predicted"/>
<name>A0AA50CSU0_9HYPH</name>
<evidence type="ECO:0000313" key="3">
    <source>
        <dbReference type="Proteomes" id="UP001234585"/>
    </source>
</evidence>
<protein>
    <submittedName>
        <fullName evidence="2">Uncharacterized protein</fullName>
    </submittedName>
</protein>
<dbReference type="RefSeq" id="WP_306041852.1">
    <property type="nucleotide sequence ID" value="NZ_CP132309.1"/>
</dbReference>
<gene>
    <name evidence="2" type="ORF">Q9313_28770</name>
</gene>
<evidence type="ECO:0000256" key="1">
    <source>
        <dbReference type="SAM" id="MobiDB-lite"/>
    </source>
</evidence>
<feature type="compositionally biased region" description="Polar residues" evidence="1">
    <location>
        <begin position="1"/>
        <end position="10"/>
    </location>
</feature>
<dbReference type="AlphaFoldDB" id="A0AA50CSU0"/>
<sequence>MTAIENNNVDATAEEHHGPHEPFDGEIHLPATISKDFLSTALLWAIENEVEFGIFREPGKIVIAYFFGDEEFLPSRWSDRRWHIGEEDISDRFFPDDYA</sequence>
<accession>A0AA50CSU0</accession>
<dbReference type="Proteomes" id="UP001234585">
    <property type="component" value="Plasmid unnamed7"/>
</dbReference>
<feature type="compositionally biased region" description="Basic and acidic residues" evidence="1">
    <location>
        <begin position="13"/>
        <end position="25"/>
    </location>
</feature>
<keyword evidence="3" id="KW-1185">Reference proteome</keyword>
<geneLocation type="plasmid" evidence="2 3">
    <name>unnamed7</name>
</geneLocation>
<evidence type="ECO:0000313" key="2">
    <source>
        <dbReference type="EMBL" id="WLS01394.1"/>
    </source>
</evidence>
<organism evidence="2 3">
    <name type="scientific">Shinella sumterensis</name>
    <dbReference type="NCBI Taxonomy" id="1967501"/>
    <lineage>
        <taxon>Bacteria</taxon>
        <taxon>Pseudomonadati</taxon>
        <taxon>Pseudomonadota</taxon>
        <taxon>Alphaproteobacteria</taxon>
        <taxon>Hyphomicrobiales</taxon>
        <taxon>Rhizobiaceae</taxon>
        <taxon>Shinella</taxon>
    </lineage>
</organism>
<reference evidence="2 3" key="1">
    <citation type="submission" date="2023-08" db="EMBL/GenBank/DDBJ databases">
        <title>Pathogen: clinical or host-associated sample.</title>
        <authorList>
            <person name="Hergert J."/>
            <person name="Casey R."/>
            <person name="Wagner J."/>
            <person name="Young E.L."/>
            <person name="Oakeson K.F."/>
        </authorList>
    </citation>
    <scope>NUCLEOTIDE SEQUENCE [LARGE SCALE GENOMIC DNA]</scope>
    <source>
        <strain evidence="2 3">1760953</strain>
        <plasmid evidence="2 3">unnamed7</plasmid>
    </source>
</reference>
<feature type="region of interest" description="Disordered" evidence="1">
    <location>
        <begin position="1"/>
        <end position="25"/>
    </location>
</feature>
<dbReference type="EMBL" id="CP132309">
    <property type="protein sequence ID" value="WLS01394.1"/>
    <property type="molecule type" value="Genomic_DNA"/>
</dbReference>